<evidence type="ECO:0000259" key="1">
    <source>
        <dbReference type="SMART" id="SM00014"/>
    </source>
</evidence>
<dbReference type="RefSeq" id="WP_318351112.1">
    <property type="nucleotide sequence ID" value="NZ_AP018694.1"/>
</dbReference>
<evidence type="ECO:0000313" key="2">
    <source>
        <dbReference type="EMBL" id="BBE18186.1"/>
    </source>
</evidence>
<sequence>MKQILLFLLLLLSATTYSQNLDIRILRQINEHRNVHLDGTFKTISTSVSPISIGAPILIFGTGLIKKDQELRQKGLMIGESFLVTTVFATALKHAVNRARPFETYPDIQKLSAGGSSSFPSGHTSDVFSTATSLSLAFPKWYVIAPCYTYAALVGYSRMHLGVHYPSDVLAGAVVGAGSAFLCYKAQKWLNHRNRKKQNKPIGNL</sequence>
<dbReference type="Gene3D" id="1.20.144.10">
    <property type="entry name" value="Phosphatidic acid phosphatase type 2/haloperoxidase"/>
    <property type="match status" value="1"/>
</dbReference>
<dbReference type="InterPro" id="IPR000326">
    <property type="entry name" value="PAP2/HPO"/>
</dbReference>
<protein>
    <submittedName>
        <fullName evidence="2">Membrane-associated phospholipid phosphatase</fullName>
    </submittedName>
</protein>
<dbReference type="PANTHER" id="PTHR14969">
    <property type="entry name" value="SPHINGOSINE-1-PHOSPHATE PHOSPHOHYDROLASE"/>
    <property type="match status" value="1"/>
</dbReference>
<dbReference type="SMART" id="SM00014">
    <property type="entry name" value="acidPPc"/>
    <property type="match status" value="1"/>
</dbReference>
<dbReference type="Proteomes" id="UP001193389">
    <property type="component" value="Chromosome"/>
</dbReference>
<proteinExistence type="predicted"/>
<dbReference type="Pfam" id="PF01569">
    <property type="entry name" value="PAP2"/>
    <property type="match status" value="1"/>
</dbReference>
<dbReference type="AlphaFoldDB" id="A0A5K7S9P8"/>
<dbReference type="EMBL" id="AP018694">
    <property type="protein sequence ID" value="BBE18186.1"/>
    <property type="molecule type" value="Genomic_DNA"/>
</dbReference>
<gene>
    <name evidence="2" type="ORF">AQPE_2346</name>
</gene>
<dbReference type="InterPro" id="IPR036938">
    <property type="entry name" value="PAP2/HPO_sf"/>
</dbReference>
<keyword evidence="3" id="KW-1185">Reference proteome</keyword>
<dbReference type="SUPFAM" id="SSF48317">
    <property type="entry name" value="Acid phosphatase/Vanadium-dependent haloperoxidase"/>
    <property type="match status" value="1"/>
</dbReference>
<name>A0A5K7S9P8_9BACT</name>
<reference evidence="2" key="1">
    <citation type="journal article" date="2020" name="Int. J. Syst. Evol. Microbiol.">
        <title>Aquipluma nitroreducens gen. nov. sp. nov., a novel facultatively anaerobic bacterium isolated from a freshwater lake.</title>
        <authorList>
            <person name="Watanabe M."/>
            <person name="Kojima H."/>
            <person name="Fukui M."/>
        </authorList>
    </citation>
    <scope>NUCLEOTIDE SEQUENCE</scope>
    <source>
        <strain evidence="2">MeG22</strain>
    </source>
</reference>
<dbReference type="KEGG" id="anf:AQPE_2346"/>
<feature type="domain" description="Phosphatidic acid phosphatase type 2/haloperoxidase" evidence="1">
    <location>
        <begin position="73"/>
        <end position="184"/>
    </location>
</feature>
<evidence type="ECO:0000313" key="3">
    <source>
        <dbReference type="Proteomes" id="UP001193389"/>
    </source>
</evidence>
<dbReference type="PANTHER" id="PTHR14969:SF13">
    <property type="entry name" value="AT30094P"/>
    <property type="match status" value="1"/>
</dbReference>
<accession>A0A5K7S9P8</accession>
<organism evidence="2 3">
    <name type="scientific">Aquipluma nitroreducens</name>
    <dbReference type="NCBI Taxonomy" id="2010828"/>
    <lineage>
        <taxon>Bacteria</taxon>
        <taxon>Pseudomonadati</taxon>
        <taxon>Bacteroidota</taxon>
        <taxon>Bacteroidia</taxon>
        <taxon>Marinilabiliales</taxon>
        <taxon>Prolixibacteraceae</taxon>
        <taxon>Aquipluma</taxon>
    </lineage>
</organism>